<organism evidence="2 3">
    <name type="scientific">Megalurothrips usitatus</name>
    <name type="common">bean blossom thrips</name>
    <dbReference type="NCBI Taxonomy" id="439358"/>
    <lineage>
        <taxon>Eukaryota</taxon>
        <taxon>Metazoa</taxon>
        <taxon>Ecdysozoa</taxon>
        <taxon>Arthropoda</taxon>
        <taxon>Hexapoda</taxon>
        <taxon>Insecta</taxon>
        <taxon>Pterygota</taxon>
        <taxon>Neoptera</taxon>
        <taxon>Paraneoptera</taxon>
        <taxon>Thysanoptera</taxon>
        <taxon>Terebrantia</taxon>
        <taxon>Thripoidea</taxon>
        <taxon>Thripidae</taxon>
        <taxon>Megalurothrips</taxon>
    </lineage>
</organism>
<keyword evidence="1" id="KW-0732">Signal</keyword>
<evidence type="ECO:0000256" key="1">
    <source>
        <dbReference type="SAM" id="SignalP"/>
    </source>
</evidence>
<evidence type="ECO:0000313" key="3">
    <source>
        <dbReference type="Proteomes" id="UP001075354"/>
    </source>
</evidence>
<accession>A0AAV7Y2J1</accession>
<sequence length="68" mass="7399">MSKHVVLAVAVLVAVLALASANFLAASVMSASTVVHQPVAITRTHHHTHFTSVPYVYTAYSSPAYYWR</sequence>
<feature type="signal peptide" evidence="1">
    <location>
        <begin position="1"/>
        <end position="21"/>
    </location>
</feature>
<keyword evidence="3" id="KW-1185">Reference proteome</keyword>
<gene>
    <name evidence="2" type="ORF">ONE63_000754</name>
</gene>
<protein>
    <submittedName>
        <fullName evidence="2">Uncharacterized protein</fullName>
    </submittedName>
</protein>
<evidence type="ECO:0000313" key="2">
    <source>
        <dbReference type="EMBL" id="KAJ1532128.1"/>
    </source>
</evidence>
<comment type="caution">
    <text evidence="2">The sequence shown here is derived from an EMBL/GenBank/DDBJ whole genome shotgun (WGS) entry which is preliminary data.</text>
</comment>
<dbReference type="AlphaFoldDB" id="A0AAV7Y2J1"/>
<dbReference type="Proteomes" id="UP001075354">
    <property type="component" value="Chromosome 1"/>
</dbReference>
<reference evidence="2" key="1">
    <citation type="submission" date="2022-12" db="EMBL/GenBank/DDBJ databases">
        <title>Chromosome-level genome assembly of the bean flower thrips Megalurothrips usitatus.</title>
        <authorList>
            <person name="Ma L."/>
            <person name="Liu Q."/>
            <person name="Li H."/>
            <person name="Cai W."/>
        </authorList>
    </citation>
    <scope>NUCLEOTIDE SEQUENCE</scope>
    <source>
        <strain evidence="2">Cailab_2022a</strain>
    </source>
</reference>
<proteinExistence type="predicted"/>
<name>A0AAV7Y2J1_9NEOP</name>
<feature type="chain" id="PRO_5043843586" evidence="1">
    <location>
        <begin position="22"/>
        <end position="68"/>
    </location>
</feature>
<dbReference type="EMBL" id="JAPTSV010000001">
    <property type="protein sequence ID" value="KAJ1532128.1"/>
    <property type="molecule type" value="Genomic_DNA"/>
</dbReference>